<evidence type="ECO:0000313" key="2">
    <source>
        <dbReference type="Proteomes" id="UP001497700"/>
    </source>
</evidence>
<proteinExistence type="predicted"/>
<protein>
    <submittedName>
        <fullName evidence="1">Uncharacterized protein</fullName>
    </submittedName>
</protein>
<dbReference type="EMBL" id="MU393449">
    <property type="protein sequence ID" value="KAI4867238.1"/>
    <property type="molecule type" value="Genomic_DNA"/>
</dbReference>
<keyword evidence="2" id="KW-1185">Reference proteome</keyword>
<name>A0ACB9Z7L1_9PEZI</name>
<dbReference type="Proteomes" id="UP001497700">
    <property type="component" value="Unassembled WGS sequence"/>
</dbReference>
<accession>A0ACB9Z7L1</accession>
<organism evidence="1 2">
    <name type="scientific">Hypoxylon rubiginosum</name>
    <dbReference type="NCBI Taxonomy" id="110542"/>
    <lineage>
        <taxon>Eukaryota</taxon>
        <taxon>Fungi</taxon>
        <taxon>Dikarya</taxon>
        <taxon>Ascomycota</taxon>
        <taxon>Pezizomycotina</taxon>
        <taxon>Sordariomycetes</taxon>
        <taxon>Xylariomycetidae</taxon>
        <taxon>Xylariales</taxon>
        <taxon>Hypoxylaceae</taxon>
        <taxon>Hypoxylon</taxon>
    </lineage>
</organism>
<comment type="caution">
    <text evidence="1">The sequence shown here is derived from an EMBL/GenBank/DDBJ whole genome shotgun (WGS) entry which is preliminary data.</text>
</comment>
<reference evidence="1 2" key="1">
    <citation type="journal article" date="2022" name="New Phytol.">
        <title>Ecological generalism drives hyperdiversity of secondary metabolite gene clusters in xylarialean endophytes.</title>
        <authorList>
            <person name="Franco M.E.E."/>
            <person name="Wisecaver J.H."/>
            <person name="Arnold A.E."/>
            <person name="Ju Y.M."/>
            <person name="Slot J.C."/>
            <person name="Ahrendt S."/>
            <person name="Moore L.P."/>
            <person name="Eastman K.E."/>
            <person name="Scott K."/>
            <person name="Konkel Z."/>
            <person name="Mondo S.J."/>
            <person name="Kuo A."/>
            <person name="Hayes R.D."/>
            <person name="Haridas S."/>
            <person name="Andreopoulos B."/>
            <person name="Riley R."/>
            <person name="LaButti K."/>
            <person name="Pangilinan J."/>
            <person name="Lipzen A."/>
            <person name="Amirebrahimi M."/>
            <person name="Yan J."/>
            <person name="Adam C."/>
            <person name="Keymanesh K."/>
            <person name="Ng V."/>
            <person name="Louie K."/>
            <person name="Northen T."/>
            <person name="Drula E."/>
            <person name="Henrissat B."/>
            <person name="Hsieh H.M."/>
            <person name="Youens-Clark K."/>
            <person name="Lutzoni F."/>
            <person name="Miadlikowska J."/>
            <person name="Eastwood D.C."/>
            <person name="Hamelin R.C."/>
            <person name="Grigoriev I.V."/>
            <person name="U'Ren J.M."/>
        </authorList>
    </citation>
    <scope>NUCLEOTIDE SEQUENCE [LARGE SCALE GENOMIC DNA]</scope>
    <source>
        <strain evidence="1 2">CBS 119005</strain>
    </source>
</reference>
<evidence type="ECO:0000313" key="1">
    <source>
        <dbReference type="EMBL" id="KAI4867238.1"/>
    </source>
</evidence>
<sequence length="751" mass="83926">MNGNMQPDGFNGMDTDNQAPSGGASGANGHPKRVRVLLSCHPCRNSKLKCDRATPCGQCLRKGKPDGCLYAPRPEKRKPAKTMAARLKRLEGMVREMIDTDDSVHIPVARQNTAQDPSTAAVVVHGPKATNYVGGTHFMAMLEDIEDLKSYFEDSTEDGDETHDPYGNMGPTELLMFSRGVPKDKGELLAILPEKSICDRLMNRYFNSNSPSQHIIHVPTFLQEYNEFCKNPYEAPLHWIALLYMVLALGIFFSAYHAPHELESDSIVPAMDRFKQFRGAAGWALIWGKYSQPGPHTIPAFLLYVEGDFMSNRENRMNCYLLSSILIRLMLKMGFHRDPSKLPNITPYEGEMRRRMWNLAIQLDLLVAFNLGLPSMTNGIESDTEFPTHLMDTDFGKDTKELPPARPTTDYTPLTYPVYKAKLTRGFFFVVRQAHSLTPPTYADVMKIDATIEETWKTVPAFMQMKPLEECVMDPTIQVIQRFGLASIYQKSRCILHRRYLVESVPKSEHDYSRRACLDAALSLLSYQDTMHEACRPGGLLNQGTWFVAALVAVHDFLLADMVVAIVVQTDKFWEVGGESNWMARGDPMHTRDELFQRIKKSYSTWSELASGAPEFKKAAEVVRTMLYKIQAQLGIEADSVELSVASTSSSGGETASMANLTIDGSGSSTSPSNVEPTPGNFADFGMVDANLTTMGNGTIAQVMSDPPWMMQNGSDWVRVLSITFSLSPGTWQNLLIKLPPELLRRHNAWA</sequence>
<gene>
    <name evidence="1" type="ORF">F4820DRAFT_213039</name>
</gene>